<proteinExistence type="predicted"/>
<sequence>MTGTAVNPACRSTWRVPATTVVFYDDAYSDDWGSILPVGDFTTLFTPAFFNPSRPRGGGGAPPAPAGGSAAADAPPLTGDVLILEEPDHLTWHHTGPSYTRLFRYVVGVIHTNYVAYVRASAAHGAAKARALYALNRWVCRAYCHRVIKLSAAV</sequence>
<dbReference type="EMBL" id="CM020618">
    <property type="protein sequence ID" value="KAK1861365.1"/>
    <property type="molecule type" value="Genomic_DNA"/>
</dbReference>
<evidence type="ECO:0000313" key="2">
    <source>
        <dbReference type="Proteomes" id="UP000798662"/>
    </source>
</evidence>
<comment type="caution">
    <text evidence="1">The sequence shown here is derived from an EMBL/GenBank/DDBJ whole genome shotgun (WGS) entry which is preliminary data.</text>
</comment>
<reference evidence="1" key="1">
    <citation type="submission" date="2019-11" db="EMBL/GenBank/DDBJ databases">
        <title>Nori genome reveals adaptations in red seaweeds to the harsh intertidal environment.</title>
        <authorList>
            <person name="Wang D."/>
            <person name="Mao Y."/>
        </authorList>
    </citation>
    <scope>NUCLEOTIDE SEQUENCE</scope>
    <source>
        <tissue evidence="1">Gametophyte</tissue>
    </source>
</reference>
<accession>A0ACC3BUE1</accession>
<keyword evidence="2" id="KW-1185">Reference proteome</keyword>
<protein>
    <submittedName>
        <fullName evidence="1">Uncharacterized protein</fullName>
    </submittedName>
</protein>
<gene>
    <name evidence="1" type="ORF">I4F81_003949</name>
</gene>
<evidence type="ECO:0000313" key="1">
    <source>
        <dbReference type="EMBL" id="KAK1861365.1"/>
    </source>
</evidence>
<dbReference type="Proteomes" id="UP000798662">
    <property type="component" value="Chromosome 1"/>
</dbReference>
<organism evidence="1 2">
    <name type="scientific">Pyropia yezoensis</name>
    <name type="common">Susabi-nori</name>
    <name type="synonym">Porphyra yezoensis</name>
    <dbReference type="NCBI Taxonomy" id="2788"/>
    <lineage>
        <taxon>Eukaryota</taxon>
        <taxon>Rhodophyta</taxon>
        <taxon>Bangiophyceae</taxon>
        <taxon>Bangiales</taxon>
        <taxon>Bangiaceae</taxon>
        <taxon>Pyropia</taxon>
    </lineage>
</organism>
<name>A0ACC3BUE1_PYRYE</name>